<name>A0ABQ5E449_9ASTR</name>
<keyword evidence="2" id="KW-0808">Transferase</keyword>
<keyword evidence="2" id="KW-0695">RNA-directed DNA polymerase</keyword>
<feature type="domain" description="Integrase zinc-binding" evidence="1">
    <location>
        <begin position="199"/>
        <end position="236"/>
    </location>
</feature>
<dbReference type="Proteomes" id="UP001151760">
    <property type="component" value="Unassembled WGS sequence"/>
</dbReference>
<dbReference type="InterPro" id="IPR041588">
    <property type="entry name" value="Integrase_H2C2"/>
</dbReference>
<reference evidence="2" key="1">
    <citation type="journal article" date="2022" name="Int. J. Mol. Sci.">
        <title>Draft Genome of Tanacetum Coccineum: Genomic Comparison of Closely Related Tanacetum-Family Plants.</title>
        <authorList>
            <person name="Yamashiro T."/>
            <person name="Shiraishi A."/>
            <person name="Nakayama K."/>
            <person name="Satake H."/>
        </authorList>
    </citation>
    <scope>NUCLEOTIDE SEQUENCE</scope>
</reference>
<evidence type="ECO:0000313" key="2">
    <source>
        <dbReference type="EMBL" id="GJT44969.1"/>
    </source>
</evidence>
<reference evidence="2" key="2">
    <citation type="submission" date="2022-01" db="EMBL/GenBank/DDBJ databases">
        <authorList>
            <person name="Yamashiro T."/>
            <person name="Shiraishi A."/>
            <person name="Satake H."/>
            <person name="Nakayama K."/>
        </authorList>
    </citation>
    <scope>NUCLEOTIDE SEQUENCE</scope>
</reference>
<dbReference type="Pfam" id="PF17921">
    <property type="entry name" value="Integrase_H2C2"/>
    <property type="match status" value="1"/>
</dbReference>
<dbReference type="Gene3D" id="1.10.340.70">
    <property type="match status" value="1"/>
</dbReference>
<gene>
    <name evidence="2" type="ORF">Tco_0953684</name>
</gene>
<protein>
    <submittedName>
        <fullName evidence="2">Reverse transcriptase domain-containing protein</fullName>
    </submittedName>
</protein>
<comment type="caution">
    <text evidence="2">The sequence shown here is derived from an EMBL/GenBank/DDBJ whole genome shotgun (WGS) entry which is preliminary data.</text>
</comment>
<organism evidence="2 3">
    <name type="scientific">Tanacetum coccineum</name>
    <dbReference type="NCBI Taxonomy" id="301880"/>
    <lineage>
        <taxon>Eukaryota</taxon>
        <taxon>Viridiplantae</taxon>
        <taxon>Streptophyta</taxon>
        <taxon>Embryophyta</taxon>
        <taxon>Tracheophyta</taxon>
        <taxon>Spermatophyta</taxon>
        <taxon>Magnoliopsida</taxon>
        <taxon>eudicotyledons</taxon>
        <taxon>Gunneridae</taxon>
        <taxon>Pentapetalae</taxon>
        <taxon>asterids</taxon>
        <taxon>campanulids</taxon>
        <taxon>Asterales</taxon>
        <taxon>Asteraceae</taxon>
        <taxon>Asteroideae</taxon>
        <taxon>Anthemideae</taxon>
        <taxon>Anthemidinae</taxon>
        <taxon>Tanacetum</taxon>
    </lineage>
</organism>
<sequence length="275" mass="31030">MRKSRKSLWSWTKSGQLPALEDDFIEEEEEKKPKPYNLYGFIDLMENEQVYAKTGFAPYRIPQSKGNHNGWLSEEEEADLDSESTAINQVTASVNANANNGNGNGANGGNGGNGENGCTYKSFMSCNPKEYDGKGGTVSINGSTLAVHSPSVYDASEASAIRKEYAKRLFECVQLNEKRDDGSLYFLDRIWVPLVGDVRITIMDEAHKSKYSVHPGVDKMYYDLRVMYWWPGMKRDYCIQYGSECYNVFNVNGRGLQKRPSRLIATTEIQKWKCG</sequence>
<keyword evidence="2" id="KW-0548">Nucleotidyltransferase</keyword>
<proteinExistence type="predicted"/>
<accession>A0ABQ5E449</accession>
<evidence type="ECO:0000259" key="1">
    <source>
        <dbReference type="Pfam" id="PF17921"/>
    </source>
</evidence>
<keyword evidence="3" id="KW-1185">Reference proteome</keyword>
<dbReference type="EMBL" id="BQNB010015859">
    <property type="protein sequence ID" value="GJT44969.1"/>
    <property type="molecule type" value="Genomic_DNA"/>
</dbReference>
<dbReference type="GO" id="GO:0003964">
    <property type="term" value="F:RNA-directed DNA polymerase activity"/>
    <property type="evidence" value="ECO:0007669"/>
    <property type="project" value="UniProtKB-KW"/>
</dbReference>
<evidence type="ECO:0000313" key="3">
    <source>
        <dbReference type="Proteomes" id="UP001151760"/>
    </source>
</evidence>